<accession>A0A5N8XCC9</accession>
<dbReference type="InterPro" id="IPR009100">
    <property type="entry name" value="AcylCoA_DH/oxidase_NM_dom_sf"/>
</dbReference>
<sequence length="393" mass="42076">MTTAAAPATATTADRVLEGMRTILSTVRDNADRAEAERTLPQSSAKALTDAGLARALAPRRFGGYELPLTVWFDLVREISAVDASHGWCASLLVHHSHYIALFPLAAQEEVWADGPDVAVTTAIAPVLTATATDGGYRLSGRTAWASGVNHADWSIVGAMLPGTNPPEHTFFLIPASEYTIEQSWDTIGMRGTGSDTIVVEDAFVPEVRTLKLSDIREGRAPGGGLHDAAYYRAPWVTYAPATFVTPMLGAAQGALDQFLASAAERATAQGNKVADFTSVQYKLSQIGADLDAAELLIRRALELSGSGADIGLDLRARCTRDYSRAAELIVEAIDLLMGMSGSGGFATSRSIQRVWRDVHLAASHLSLSPQQNYQHWGRTHLGLDRTPGLGMY</sequence>
<gene>
    <name evidence="3" type="ORF">FNH08_03040</name>
</gene>
<dbReference type="SUPFAM" id="SSF56645">
    <property type="entry name" value="Acyl-CoA dehydrogenase NM domain-like"/>
    <property type="match status" value="1"/>
</dbReference>
<dbReference type="Gene3D" id="2.40.110.10">
    <property type="entry name" value="Butyryl-CoA Dehydrogenase, subunit A, domain 2"/>
    <property type="match status" value="1"/>
</dbReference>
<evidence type="ECO:0000313" key="4">
    <source>
        <dbReference type="Proteomes" id="UP000400924"/>
    </source>
</evidence>
<dbReference type="PANTHER" id="PTHR43884">
    <property type="entry name" value="ACYL-COA DEHYDROGENASE"/>
    <property type="match status" value="1"/>
</dbReference>
<dbReference type="InterPro" id="IPR036250">
    <property type="entry name" value="AcylCo_DH-like_C"/>
</dbReference>
<protein>
    <submittedName>
        <fullName evidence="3">Acyl-CoA dehydrogenase</fullName>
    </submittedName>
</protein>
<evidence type="ECO:0000256" key="1">
    <source>
        <dbReference type="ARBA" id="ARBA00023002"/>
    </source>
</evidence>
<keyword evidence="1" id="KW-0560">Oxidoreductase</keyword>
<proteinExistence type="predicted"/>
<dbReference type="Gene3D" id="1.10.540.10">
    <property type="entry name" value="Acyl-CoA dehydrogenase/oxidase, N-terminal domain"/>
    <property type="match status" value="1"/>
</dbReference>
<dbReference type="GO" id="GO:0008470">
    <property type="term" value="F:3-methylbutanoyl-CoA dehydrogenase activity"/>
    <property type="evidence" value="ECO:0007669"/>
    <property type="project" value="TreeGrafter"/>
</dbReference>
<reference evidence="3 4" key="1">
    <citation type="submission" date="2019-07" db="EMBL/GenBank/DDBJ databases">
        <title>New species of Amycolatopsis and Streptomyces.</title>
        <authorList>
            <person name="Duangmal K."/>
            <person name="Teo W.F.A."/>
            <person name="Lipun K."/>
        </authorList>
    </citation>
    <scope>NUCLEOTIDE SEQUENCE [LARGE SCALE GENOMIC DNA]</scope>
    <source>
        <strain evidence="3 4">NBRC 106415</strain>
    </source>
</reference>
<evidence type="ECO:0000259" key="2">
    <source>
        <dbReference type="Pfam" id="PF08028"/>
    </source>
</evidence>
<dbReference type="OrthoDB" id="3404950at2"/>
<feature type="domain" description="Acyl-CoA dehydrogenase C-terminal" evidence="2">
    <location>
        <begin position="243"/>
        <end position="369"/>
    </location>
</feature>
<dbReference type="PANTHER" id="PTHR43884:SF12">
    <property type="entry name" value="ISOVALERYL-COA DEHYDROGENASE, MITOCHONDRIAL-RELATED"/>
    <property type="match status" value="1"/>
</dbReference>
<name>A0A5N8XCC9_9ACTN</name>
<dbReference type="PIRSF" id="PIRSF016578">
    <property type="entry name" value="HsaA"/>
    <property type="match status" value="1"/>
</dbReference>
<dbReference type="InterPro" id="IPR046373">
    <property type="entry name" value="Acyl-CoA_Oxase/DH_mid-dom_sf"/>
</dbReference>
<dbReference type="EMBL" id="VJZC01000009">
    <property type="protein sequence ID" value="MPY56185.1"/>
    <property type="molecule type" value="Genomic_DNA"/>
</dbReference>
<dbReference type="Gene3D" id="1.20.140.10">
    <property type="entry name" value="Butyryl-CoA Dehydrogenase, subunit A, domain 3"/>
    <property type="match status" value="1"/>
</dbReference>
<organism evidence="3 4">
    <name type="scientific">Streptomyces spongiae</name>
    <dbReference type="NCBI Taxonomy" id="565072"/>
    <lineage>
        <taxon>Bacteria</taxon>
        <taxon>Bacillati</taxon>
        <taxon>Actinomycetota</taxon>
        <taxon>Actinomycetes</taxon>
        <taxon>Kitasatosporales</taxon>
        <taxon>Streptomycetaceae</taxon>
        <taxon>Streptomyces</taxon>
    </lineage>
</organism>
<dbReference type="AlphaFoldDB" id="A0A5N8XCC9"/>
<dbReference type="GO" id="GO:0050660">
    <property type="term" value="F:flavin adenine dinucleotide binding"/>
    <property type="evidence" value="ECO:0007669"/>
    <property type="project" value="InterPro"/>
</dbReference>
<dbReference type="SUPFAM" id="SSF47203">
    <property type="entry name" value="Acyl-CoA dehydrogenase C-terminal domain-like"/>
    <property type="match status" value="1"/>
</dbReference>
<dbReference type="Proteomes" id="UP000400924">
    <property type="component" value="Unassembled WGS sequence"/>
</dbReference>
<dbReference type="InterPro" id="IPR037069">
    <property type="entry name" value="AcylCoA_DH/ox_N_sf"/>
</dbReference>
<dbReference type="RefSeq" id="WP_152769660.1">
    <property type="nucleotide sequence ID" value="NZ_VJZC01000009.1"/>
</dbReference>
<evidence type="ECO:0000313" key="3">
    <source>
        <dbReference type="EMBL" id="MPY56185.1"/>
    </source>
</evidence>
<keyword evidence="4" id="KW-1185">Reference proteome</keyword>
<dbReference type="GO" id="GO:0006552">
    <property type="term" value="P:L-leucine catabolic process"/>
    <property type="evidence" value="ECO:0007669"/>
    <property type="project" value="TreeGrafter"/>
</dbReference>
<dbReference type="Pfam" id="PF08028">
    <property type="entry name" value="Acyl-CoA_dh_2"/>
    <property type="match status" value="1"/>
</dbReference>
<dbReference type="InterPro" id="IPR013107">
    <property type="entry name" value="Acyl-CoA_DH_C"/>
</dbReference>
<comment type="caution">
    <text evidence="3">The sequence shown here is derived from an EMBL/GenBank/DDBJ whole genome shotgun (WGS) entry which is preliminary data.</text>
</comment>